<dbReference type="OrthoDB" id="6020543at2759"/>
<feature type="domain" description="Chitin-binding type-2" evidence="3">
    <location>
        <begin position="73"/>
        <end position="133"/>
    </location>
</feature>
<dbReference type="Gene3D" id="2.170.140.10">
    <property type="entry name" value="Chitin binding domain"/>
    <property type="match status" value="2"/>
</dbReference>
<proteinExistence type="predicted"/>
<keyword evidence="2" id="KW-0732">Signal</keyword>
<accession>A0A210Q2M7</accession>
<evidence type="ECO:0000259" key="3">
    <source>
        <dbReference type="PROSITE" id="PS50940"/>
    </source>
</evidence>
<reference evidence="4 5" key="1">
    <citation type="journal article" date="2017" name="Nat. Ecol. Evol.">
        <title>Scallop genome provides insights into evolution of bilaterian karyotype and development.</title>
        <authorList>
            <person name="Wang S."/>
            <person name="Zhang J."/>
            <person name="Jiao W."/>
            <person name="Li J."/>
            <person name="Xun X."/>
            <person name="Sun Y."/>
            <person name="Guo X."/>
            <person name="Huan P."/>
            <person name="Dong B."/>
            <person name="Zhang L."/>
            <person name="Hu X."/>
            <person name="Sun X."/>
            <person name="Wang J."/>
            <person name="Zhao C."/>
            <person name="Wang Y."/>
            <person name="Wang D."/>
            <person name="Huang X."/>
            <person name="Wang R."/>
            <person name="Lv J."/>
            <person name="Li Y."/>
            <person name="Zhang Z."/>
            <person name="Liu B."/>
            <person name="Lu W."/>
            <person name="Hui Y."/>
            <person name="Liang J."/>
            <person name="Zhou Z."/>
            <person name="Hou R."/>
            <person name="Li X."/>
            <person name="Liu Y."/>
            <person name="Li H."/>
            <person name="Ning X."/>
            <person name="Lin Y."/>
            <person name="Zhao L."/>
            <person name="Xing Q."/>
            <person name="Dou J."/>
            <person name="Li Y."/>
            <person name="Mao J."/>
            <person name="Guo H."/>
            <person name="Dou H."/>
            <person name="Li T."/>
            <person name="Mu C."/>
            <person name="Jiang W."/>
            <person name="Fu Q."/>
            <person name="Fu X."/>
            <person name="Miao Y."/>
            <person name="Liu J."/>
            <person name="Yu Q."/>
            <person name="Li R."/>
            <person name="Liao H."/>
            <person name="Li X."/>
            <person name="Kong Y."/>
            <person name="Jiang Z."/>
            <person name="Chourrout D."/>
            <person name="Li R."/>
            <person name="Bao Z."/>
        </authorList>
    </citation>
    <scope>NUCLEOTIDE SEQUENCE [LARGE SCALE GENOMIC DNA]</scope>
    <source>
        <strain evidence="4 5">PY_sf001</strain>
    </source>
</reference>
<dbReference type="InterPro" id="IPR036508">
    <property type="entry name" value="Chitin-bd_dom_sf"/>
</dbReference>
<protein>
    <recommendedName>
        <fullName evidence="3">Chitin-binding type-2 domain-containing protein</fullName>
    </recommendedName>
</protein>
<dbReference type="GO" id="GO:0005576">
    <property type="term" value="C:extracellular region"/>
    <property type="evidence" value="ECO:0007669"/>
    <property type="project" value="InterPro"/>
</dbReference>
<evidence type="ECO:0000256" key="1">
    <source>
        <dbReference type="SAM" id="MobiDB-lite"/>
    </source>
</evidence>
<dbReference type="Proteomes" id="UP000242188">
    <property type="component" value="Unassembled WGS sequence"/>
</dbReference>
<name>A0A210Q2M7_MIZYE</name>
<gene>
    <name evidence="4" type="ORF">KP79_PYT12121</name>
</gene>
<dbReference type="SMART" id="SM00494">
    <property type="entry name" value="ChtBD2"/>
    <property type="match status" value="2"/>
</dbReference>
<feature type="chain" id="PRO_5012668083" description="Chitin-binding type-2 domain-containing protein" evidence="2">
    <location>
        <begin position="17"/>
        <end position="315"/>
    </location>
</feature>
<organism evidence="4 5">
    <name type="scientific">Mizuhopecten yessoensis</name>
    <name type="common">Japanese scallop</name>
    <name type="synonym">Patinopecten yessoensis</name>
    <dbReference type="NCBI Taxonomy" id="6573"/>
    <lineage>
        <taxon>Eukaryota</taxon>
        <taxon>Metazoa</taxon>
        <taxon>Spiralia</taxon>
        <taxon>Lophotrochozoa</taxon>
        <taxon>Mollusca</taxon>
        <taxon>Bivalvia</taxon>
        <taxon>Autobranchia</taxon>
        <taxon>Pteriomorphia</taxon>
        <taxon>Pectinida</taxon>
        <taxon>Pectinoidea</taxon>
        <taxon>Pectinidae</taxon>
        <taxon>Mizuhopecten</taxon>
    </lineage>
</organism>
<dbReference type="AlphaFoldDB" id="A0A210Q2M7"/>
<dbReference type="GO" id="GO:0008061">
    <property type="term" value="F:chitin binding"/>
    <property type="evidence" value="ECO:0007669"/>
    <property type="project" value="InterPro"/>
</dbReference>
<evidence type="ECO:0000256" key="2">
    <source>
        <dbReference type="SAM" id="SignalP"/>
    </source>
</evidence>
<comment type="caution">
    <text evidence="4">The sequence shown here is derived from an EMBL/GenBank/DDBJ whole genome shotgun (WGS) entry which is preliminary data.</text>
</comment>
<feature type="compositionally biased region" description="Basic residues" evidence="1">
    <location>
        <begin position="24"/>
        <end position="37"/>
    </location>
</feature>
<dbReference type="SUPFAM" id="SSF57625">
    <property type="entry name" value="Invertebrate chitin-binding proteins"/>
    <property type="match status" value="2"/>
</dbReference>
<feature type="domain" description="Chitin-binding type-2" evidence="3">
    <location>
        <begin position="162"/>
        <end position="224"/>
    </location>
</feature>
<evidence type="ECO:0000313" key="5">
    <source>
        <dbReference type="Proteomes" id="UP000242188"/>
    </source>
</evidence>
<feature type="compositionally biased region" description="Basic residues" evidence="1">
    <location>
        <begin position="46"/>
        <end position="66"/>
    </location>
</feature>
<feature type="region of interest" description="Disordered" evidence="1">
    <location>
        <begin position="24"/>
        <end position="67"/>
    </location>
</feature>
<dbReference type="Pfam" id="PF01607">
    <property type="entry name" value="CBM_14"/>
    <property type="match status" value="2"/>
</dbReference>
<evidence type="ECO:0000313" key="4">
    <source>
        <dbReference type="EMBL" id="OWF42972.1"/>
    </source>
</evidence>
<dbReference type="EMBL" id="NEDP02005189">
    <property type="protein sequence ID" value="OWF42972.1"/>
    <property type="molecule type" value="Genomic_DNA"/>
</dbReference>
<dbReference type="InterPro" id="IPR002557">
    <property type="entry name" value="Chitin-bd_dom"/>
</dbReference>
<feature type="signal peptide" evidence="2">
    <location>
        <begin position="1"/>
        <end position="16"/>
    </location>
</feature>
<keyword evidence="5" id="KW-1185">Reference proteome</keyword>
<sequence length="315" mass="36358">MYTQVLLILILCVGYAYPIFPPKRQHQGRHQGRHQARHQALPQIRPRARPHARPQARPHARPHARPQVRGQVTNLCKDIVGQKFLSHPSDCNKYILCIGTTLHNLNCGTQVWNNTIGTCVNKNTITGPDPCQNPKRWGPPQIYASPPRNMRGGIRAPWRFAKPVCPARSKRRIAHPDKCAQYYDCGSDRKEDWWGTNLRECPYPLLFNVRRSVCDHYDNVRCGRRRIPLDPCEYIANQCRTISCLPCILRFGTCKKLPNGIHPWKNREKSPHFLVCKDQRVVFHGECMSPNAGYKFVFDPVIHTCLQSKDVYKFP</sequence>
<dbReference type="PROSITE" id="PS50940">
    <property type="entry name" value="CHIT_BIND_II"/>
    <property type="match status" value="2"/>
</dbReference>